<organism evidence="3 4">
    <name type="scientific">Blastococcus brunescens</name>
    <dbReference type="NCBI Taxonomy" id="1564165"/>
    <lineage>
        <taxon>Bacteria</taxon>
        <taxon>Bacillati</taxon>
        <taxon>Actinomycetota</taxon>
        <taxon>Actinomycetes</taxon>
        <taxon>Geodermatophilales</taxon>
        <taxon>Geodermatophilaceae</taxon>
        <taxon>Blastococcus</taxon>
    </lineage>
</organism>
<proteinExistence type="predicted"/>
<evidence type="ECO:0000313" key="4">
    <source>
        <dbReference type="Proteomes" id="UP001324287"/>
    </source>
</evidence>
<dbReference type="InterPro" id="IPR017926">
    <property type="entry name" value="GATASE"/>
</dbReference>
<gene>
    <name evidence="3" type="ORF">U6N30_30760</name>
</gene>
<dbReference type="InterPro" id="IPR029062">
    <property type="entry name" value="Class_I_gatase-like"/>
</dbReference>
<dbReference type="PANTHER" id="PTHR42695:SF5">
    <property type="entry name" value="GLUTAMINE AMIDOTRANSFERASE YLR126C-RELATED"/>
    <property type="match status" value="1"/>
</dbReference>
<dbReference type="InterPro" id="IPR044992">
    <property type="entry name" value="ChyE-like"/>
</dbReference>
<dbReference type="PROSITE" id="PS51273">
    <property type="entry name" value="GATASE_TYPE_1"/>
    <property type="match status" value="1"/>
</dbReference>
<dbReference type="Proteomes" id="UP001324287">
    <property type="component" value="Chromosome"/>
</dbReference>
<dbReference type="PANTHER" id="PTHR42695">
    <property type="entry name" value="GLUTAMINE AMIDOTRANSFERASE YLR126C-RELATED"/>
    <property type="match status" value="1"/>
</dbReference>
<feature type="compositionally biased region" description="Gly residues" evidence="1">
    <location>
        <begin position="247"/>
        <end position="257"/>
    </location>
</feature>
<evidence type="ECO:0000256" key="1">
    <source>
        <dbReference type="SAM" id="MobiDB-lite"/>
    </source>
</evidence>
<name>A0ABZ1AZG6_9ACTN</name>
<feature type="region of interest" description="Disordered" evidence="1">
    <location>
        <begin position="245"/>
        <end position="274"/>
    </location>
</feature>
<dbReference type="Pfam" id="PF00117">
    <property type="entry name" value="GATase"/>
    <property type="match status" value="1"/>
</dbReference>
<keyword evidence="4" id="KW-1185">Reference proteome</keyword>
<dbReference type="EMBL" id="CP141261">
    <property type="protein sequence ID" value="WRL63935.1"/>
    <property type="molecule type" value="Genomic_DNA"/>
</dbReference>
<feature type="domain" description="Glutamine amidotransferase" evidence="2">
    <location>
        <begin position="23"/>
        <end position="190"/>
    </location>
</feature>
<reference evidence="3 4" key="1">
    <citation type="submission" date="2023-12" db="EMBL/GenBank/DDBJ databases">
        <title>Blastococcus brunescens sp. nov., an actonobacterium isolated from sandstone collected in sahara desert.</title>
        <authorList>
            <person name="Gtari M."/>
            <person name="Ghodhbane F."/>
        </authorList>
    </citation>
    <scope>NUCLEOTIDE SEQUENCE [LARGE SCALE GENOMIC DNA]</scope>
    <source>
        <strain evidence="3 4">BMG 8361</strain>
    </source>
</reference>
<evidence type="ECO:0000313" key="3">
    <source>
        <dbReference type="EMBL" id="WRL63935.1"/>
    </source>
</evidence>
<accession>A0ABZ1AZG6</accession>
<dbReference type="Gene3D" id="3.40.50.880">
    <property type="match status" value="1"/>
</dbReference>
<protein>
    <recommendedName>
        <fullName evidence="2">Glutamine amidotransferase domain-containing protein</fullName>
    </recommendedName>
</protein>
<dbReference type="RefSeq" id="WP_324275265.1">
    <property type="nucleotide sequence ID" value="NZ_CP141261.1"/>
</dbReference>
<evidence type="ECO:0000259" key="2">
    <source>
        <dbReference type="Pfam" id="PF00117"/>
    </source>
</evidence>
<sequence>MNTPDVVVWTLDGRPHEGIDYGTRLVERLAEAGLRVEQVVQDERPPSDAELSAPVHVLSGGTTLATSGVPWLTAVRNALEEPLRLAAQGDALVIGVCLGSQLLAERLFGPGATAPSPRGLEVGLGPVFSTGPGWASYAAVPQFHYYEILAESVARRPDAELVLTGDHSGVQAFTVGGHVLAMQFHPELTVDDVDRLVDHNAGLLDEFGLRPDDVRGRVRQRAADWSTAPVQDLIVTPVRRFLASGEGRAGGPEGVLDGGRRRDVPGHPARRSRL</sequence>
<dbReference type="SUPFAM" id="SSF52317">
    <property type="entry name" value="Class I glutamine amidotransferase-like"/>
    <property type="match status" value="1"/>
</dbReference>